<gene>
    <name evidence="1" type="ORF">MM59RIKEN_23270</name>
</gene>
<evidence type="ECO:0000313" key="1">
    <source>
        <dbReference type="EMBL" id="BCK85008.1"/>
    </source>
</evidence>
<name>A0A810Q9T2_9FIRM</name>
<sequence length="131" mass="15160">MGLNNRLFRKKSAKSKAKKLEMVLRRLTRGTMTVEQTRQLQSVLGYRRQYQMQVCSSKQTFRSAVAPSQDVEEKKMVLTLLDGKETTENALLATLVCRQVLGKIESTVYFYLPKQKEVMRDDPRAKEAKEK</sequence>
<dbReference type="KEGG" id="pfaa:MM59RIKEN_23270"/>
<protein>
    <submittedName>
        <fullName evidence="1">Uncharacterized protein</fullName>
    </submittedName>
</protein>
<evidence type="ECO:0000313" key="2">
    <source>
        <dbReference type="Proteomes" id="UP000679848"/>
    </source>
</evidence>
<keyword evidence="2" id="KW-1185">Reference proteome</keyword>
<dbReference type="AlphaFoldDB" id="A0A810Q9T2"/>
<reference evidence="1" key="1">
    <citation type="submission" date="2020-09" db="EMBL/GenBank/DDBJ databases">
        <title>New species isolated from human feces.</title>
        <authorList>
            <person name="Kitahara M."/>
            <person name="Shigeno Y."/>
            <person name="Shime M."/>
            <person name="Matsumoto Y."/>
            <person name="Nakamura S."/>
            <person name="Motooka D."/>
            <person name="Fukuoka S."/>
            <person name="Nishikawa H."/>
            <person name="Benno Y."/>
        </authorList>
    </citation>
    <scope>NUCLEOTIDE SEQUENCE</scope>
    <source>
        <strain evidence="1">MM59</strain>
    </source>
</reference>
<accession>A0A810Q9T2</accession>
<dbReference type="Proteomes" id="UP000679848">
    <property type="component" value="Chromosome"/>
</dbReference>
<proteinExistence type="predicted"/>
<dbReference type="EMBL" id="AP023420">
    <property type="protein sequence ID" value="BCK85008.1"/>
    <property type="molecule type" value="Genomic_DNA"/>
</dbReference>
<organism evidence="1 2">
    <name type="scientific">Pusillibacter faecalis</name>
    <dbReference type="NCBI Taxonomy" id="2714358"/>
    <lineage>
        <taxon>Bacteria</taxon>
        <taxon>Bacillati</taxon>
        <taxon>Bacillota</taxon>
        <taxon>Clostridia</taxon>
        <taxon>Eubacteriales</taxon>
        <taxon>Oscillospiraceae</taxon>
        <taxon>Pusillibacter</taxon>
    </lineage>
</organism>